<gene>
    <name evidence="2" type="ORF">E3T49_11945</name>
</gene>
<sequence>MTRRRMWVLLGAVGSLLVIALVVLLIVWRGGAGVPETEAASRPQPSSTPAPLAVTASPQPPSKSVTDGPHPSQCEQLYSPAMVAAFGDLALNPAWVAEENSGANRGSADPELVTLIDAAEEKLTCVWANAGGASGVGLTTELVWVTPEQSAAVQSRLSAAGMNCYEELAGMRCIVEGTDDGGVSGESHFLRDGIWLATYYFNAGPDGYTHDMIANVWADA</sequence>
<comment type="caution">
    <text evidence="2">The sequence shown here is derived from an EMBL/GenBank/DDBJ whole genome shotgun (WGS) entry which is preliminary data.</text>
</comment>
<evidence type="ECO:0000256" key="1">
    <source>
        <dbReference type="SAM" id="MobiDB-lite"/>
    </source>
</evidence>
<dbReference type="EMBL" id="SOHA01000036">
    <property type="protein sequence ID" value="TFD28222.1"/>
    <property type="molecule type" value="Genomic_DNA"/>
</dbReference>
<evidence type="ECO:0008006" key="4">
    <source>
        <dbReference type="Google" id="ProtNLM"/>
    </source>
</evidence>
<proteinExistence type="predicted"/>
<protein>
    <recommendedName>
        <fullName evidence="4">DUF3558 domain-containing protein</fullName>
    </recommendedName>
</protein>
<evidence type="ECO:0000313" key="3">
    <source>
        <dbReference type="Proteomes" id="UP000297472"/>
    </source>
</evidence>
<evidence type="ECO:0000313" key="2">
    <source>
        <dbReference type="EMBL" id="TFD28222.1"/>
    </source>
</evidence>
<keyword evidence="3" id="KW-1185">Reference proteome</keyword>
<name>A0A4Y8JUW1_9MICO</name>
<dbReference type="Proteomes" id="UP000297472">
    <property type="component" value="Unassembled WGS sequence"/>
</dbReference>
<feature type="region of interest" description="Disordered" evidence="1">
    <location>
        <begin position="36"/>
        <end position="72"/>
    </location>
</feature>
<reference evidence="2 3" key="1">
    <citation type="submission" date="2019-03" db="EMBL/GenBank/DDBJ databases">
        <title>Genomics of glacier-inhabiting Cryobacterium strains.</title>
        <authorList>
            <person name="Liu Q."/>
            <person name="Xin Y.-H."/>
        </authorList>
    </citation>
    <scope>NUCLEOTIDE SEQUENCE [LARGE SCALE GENOMIC DNA]</scope>
    <source>
        <strain evidence="2 3">TMT1-51</strain>
    </source>
</reference>
<organism evidence="2 3">
    <name type="scientific">Cryobacterium cryoconiti</name>
    <dbReference type="NCBI Taxonomy" id="1259239"/>
    <lineage>
        <taxon>Bacteria</taxon>
        <taxon>Bacillati</taxon>
        <taxon>Actinomycetota</taxon>
        <taxon>Actinomycetes</taxon>
        <taxon>Micrococcales</taxon>
        <taxon>Microbacteriaceae</taxon>
        <taxon>Cryobacterium</taxon>
    </lineage>
</organism>
<accession>A0A4Y8JUW1</accession>
<dbReference type="AlphaFoldDB" id="A0A4Y8JUW1"/>